<evidence type="ECO:0000256" key="1">
    <source>
        <dbReference type="SAM" id="MobiDB-lite"/>
    </source>
</evidence>
<proteinExistence type="predicted"/>
<feature type="region of interest" description="Disordered" evidence="1">
    <location>
        <begin position="53"/>
        <end position="77"/>
    </location>
</feature>
<dbReference type="Pfam" id="PF23572">
    <property type="entry name" value="GH3_C"/>
    <property type="match status" value="1"/>
</dbReference>
<protein>
    <recommendedName>
        <fullName evidence="2">GH3 C-terminal domain-containing protein</fullName>
    </recommendedName>
</protein>
<evidence type="ECO:0000259" key="2">
    <source>
        <dbReference type="Pfam" id="PF23572"/>
    </source>
</evidence>
<keyword evidence="4" id="KW-1185">Reference proteome</keyword>
<reference evidence="3 4" key="1">
    <citation type="journal article" date="2019" name="Sci. Rep.">
        <title>A high-quality genome of Eragrostis curvula grass provides insights into Poaceae evolution and supports new strategies to enhance forage quality.</title>
        <authorList>
            <person name="Carballo J."/>
            <person name="Santos B.A.C.M."/>
            <person name="Zappacosta D."/>
            <person name="Garbus I."/>
            <person name="Selva J.P."/>
            <person name="Gallo C.A."/>
            <person name="Diaz A."/>
            <person name="Albertini E."/>
            <person name="Caccamo M."/>
            <person name="Echenique V."/>
        </authorList>
    </citation>
    <scope>NUCLEOTIDE SEQUENCE [LARGE SCALE GENOMIC DNA]</scope>
    <source>
        <strain evidence="4">cv. Victoria</strain>
        <tissue evidence="3">Leaf</tissue>
    </source>
</reference>
<sequence length="94" mass="10289">MEEAVNPVYRQSRVEDGSIGPLEIRVVRPGTFEALMDDAYKVPRCVTPSPFFRPPSSCSTSASPHATSAPSCRTGHLHVNPKHEEMLIAQPSDL</sequence>
<dbReference type="Gramene" id="TVU50778">
    <property type="protein sequence ID" value="TVU50778"/>
    <property type="gene ID" value="EJB05_02168"/>
</dbReference>
<dbReference type="OrthoDB" id="688380at2759"/>
<feature type="domain" description="GH3 C-terminal" evidence="2">
    <location>
        <begin position="3"/>
        <end position="47"/>
    </location>
</feature>
<dbReference type="InterPro" id="IPR055378">
    <property type="entry name" value="GH3_C"/>
</dbReference>
<feature type="non-terminal residue" evidence="3">
    <location>
        <position position="1"/>
    </location>
</feature>
<organism evidence="3 4">
    <name type="scientific">Eragrostis curvula</name>
    <name type="common">weeping love grass</name>
    <dbReference type="NCBI Taxonomy" id="38414"/>
    <lineage>
        <taxon>Eukaryota</taxon>
        <taxon>Viridiplantae</taxon>
        <taxon>Streptophyta</taxon>
        <taxon>Embryophyta</taxon>
        <taxon>Tracheophyta</taxon>
        <taxon>Spermatophyta</taxon>
        <taxon>Magnoliopsida</taxon>
        <taxon>Liliopsida</taxon>
        <taxon>Poales</taxon>
        <taxon>Poaceae</taxon>
        <taxon>PACMAD clade</taxon>
        <taxon>Chloridoideae</taxon>
        <taxon>Eragrostideae</taxon>
        <taxon>Eragrostidinae</taxon>
        <taxon>Eragrostis</taxon>
    </lineage>
</organism>
<evidence type="ECO:0000313" key="4">
    <source>
        <dbReference type="Proteomes" id="UP000324897"/>
    </source>
</evidence>
<accession>A0A5J9WRK2</accession>
<dbReference type="Proteomes" id="UP000324897">
    <property type="component" value="Chromosome 6"/>
</dbReference>
<gene>
    <name evidence="3" type="ORF">EJB05_02168</name>
</gene>
<dbReference type="AlphaFoldDB" id="A0A5J9WRK2"/>
<dbReference type="EMBL" id="RWGY01000002">
    <property type="protein sequence ID" value="TVU50778.1"/>
    <property type="molecule type" value="Genomic_DNA"/>
</dbReference>
<feature type="compositionally biased region" description="Low complexity" evidence="1">
    <location>
        <begin position="53"/>
        <end position="72"/>
    </location>
</feature>
<comment type="caution">
    <text evidence="3">The sequence shown here is derived from an EMBL/GenBank/DDBJ whole genome shotgun (WGS) entry which is preliminary data.</text>
</comment>
<evidence type="ECO:0000313" key="3">
    <source>
        <dbReference type="EMBL" id="TVU50778.1"/>
    </source>
</evidence>
<name>A0A5J9WRK2_9POAL</name>